<evidence type="ECO:0000313" key="2">
    <source>
        <dbReference type="EMBL" id="KAK9100320.1"/>
    </source>
</evidence>
<evidence type="ECO:0000256" key="1">
    <source>
        <dbReference type="SAM" id="SignalP"/>
    </source>
</evidence>
<accession>A0AAP0HXS7</accession>
<gene>
    <name evidence="2" type="ORF">Scep_023750</name>
</gene>
<feature type="signal peptide" evidence="1">
    <location>
        <begin position="1"/>
        <end position="24"/>
    </location>
</feature>
<reference evidence="2 3" key="1">
    <citation type="submission" date="2024-01" db="EMBL/GenBank/DDBJ databases">
        <title>Genome assemblies of Stephania.</title>
        <authorList>
            <person name="Yang L."/>
        </authorList>
    </citation>
    <scope>NUCLEOTIDE SEQUENCE [LARGE SCALE GENOMIC DNA]</scope>
    <source>
        <strain evidence="2">JXDWG</strain>
        <tissue evidence="2">Leaf</tissue>
    </source>
</reference>
<feature type="chain" id="PRO_5042908303" evidence="1">
    <location>
        <begin position="25"/>
        <end position="177"/>
    </location>
</feature>
<comment type="caution">
    <text evidence="2">The sequence shown here is derived from an EMBL/GenBank/DDBJ whole genome shotgun (WGS) entry which is preliminary data.</text>
</comment>
<protein>
    <submittedName>
        <fullName evidence="2">Uncharacterized protein</fullName>
    </submittedName>
</protein>
<keyword evidence="3" id="KW-1185">Reference proteome</keyword>
<dbReference type="AlphaFoldDB" id="A0AAP0HXS7"/>
<sequence>MPFSSWTQPWRLNLAAMACALKQAAQQTSWPAASPRSGDRCLAHDSDGNKRAMWDDGAQIEDVGREPRQLANRAIEDGRGDWRAHAAVVSVAPCGAAFATRQRGGATMCVLAELARAAHMGRETESTLPICVCSQSLLALHIWGGDRDVYGLFILERARLGVHIHLHREVKVLCPYV</sequence>
<dbReference type="Proteomes" id="UP001419268">
    <property type="component" value="Unassembled WGS sequence"/>
</dbReference>
<organism evidence="2 3">
    <name type="scientific">Stephania cephalantha</name>
    <dbReference type="NCBI Taxonomy" id="152367"/>
    <lineage>
        <taxon>Eukaryota</taxon>
        <taxon>Viridiplantae</taxon>
        <taxon>Streptophyta</taxon>
        <taxon>Embryophyta</taxon>
        <taxon>Tracheophyta</taxon>
        <taxon>Spermatophyta</taxon>
        <taxon>Magnoliopsida</taxon>
        <taxon>Ranunculales</taxon>
        <taxon>Menispermaceae</taxon>
        <taxon>Menispermoideae</taxon>
        <taxon>Cissampelideae</taxon>
        <taxon>Stephania</taxon>
    </lineage>
</organism>
<name>A0AAP0HXS7_9MAGN</name>
<evidence type="ECO:0000313" key="3">
    <source>
        <dbReference type="Proteomes" id="UP001419268"/>
    </source>
</evidence>
<dbReference type="EMBL" id="JBBNAG010000010">
    <property type="protein sequence ID" value="KAK9100320.1"/>
    <property type="molecule type" value="Genomic_DNA"/>
</dbReference>
<proteinExistence type="predicted"/>
<keyword evidence="1" id="KW-0732">Signal</keyword>